<feature type="transmembrane region" description="Helical" evidence="1">
    <location>
        <begin position="80"/>
        <end position="101"/>
    </location>
</feature>
<proteinExistence type="predicted"/>
<dbReference type="NCBIfam" id="TIGR03082">
    <property type="entry name" value="Gneg_AbrB_dup"/>
    <property type="match status" value="2"/>
</dbReference>
<dbReference type="InterPro" id="IPR007820">
    <property type="entry name" value="AbrB_fam"/>
</dbReference>
<dbReference type="PANTHER" id="PTHR38457:SF1">
    <property type="entry name" value="REGULATOR ABRB-RELATED"/>
    <property type="match status" value="1"/>
</dbReference>
<dbReference type="EMBL" id="FNZK01000011">
    <property type="protein sequence ID" value="SEJ58475.1"/>
    <property type="molecule type" value="Genomic_DNA"/>
</dbReference>
<feature type="transmembrane region" description="Helical" evidence="1">
    <location>
        <begin position="141"/>
        <end position="162"/>
    </location>
</feature>
<name>A0A1H7ABU0_9FIRM</name>
<dbReference type="PIRSF" id="PIRSF038991">
    <property type="entry name" value="Protein_AbrB"/>
    <property type="match status" value="1"/>
</dbReference>
<feature type="transmembrane region" description="Helical" evidence="1">
    <location>
        <begin position="204"/>
        <end position="221"/>
    </location>
</feature>
<feature type="transmembrane region" description="Helical" evidence="1">
    <location>
        <begin position="227"/>
        <end position="247"/>
    </location>
</feature>
<gene>
    <name evidence="2" type="ORF">SAMN05660742_1116</name>
</gene>
<organism evidence="2 3">
    <name type="scientific">Propionispira arboris</name>
    <dbReference type="NCBI Taxonomy" id="84035"/>
    <lineage>
        <taxon>Bacteria</taxon>
        <taxon>Bacillati</taxon>
        <taxon>Bacillota</taxon>
        <taxon>Negativicutes</taxon>
        <taxon>Selenomonadales</taxon>
        <taxon>Selenomonadaceae</taxon>
        <taxon>Propionispira</taxon>
    </lineage>
</organism>
<feature type="transmembrane region" description="Helical" evidence="1">
    <location>
        <begin position="259"/>
        <end position="282"/>
    </location>
</feature>
<dbReference type="InterPro" id="IPR017516">
    <property type="entry name" value="AbrB_dup"/>
</dbReference>
<dbReference type="Pfam" id="PF05145">
    <property type="entry name" value="AbrB"/>
    <property type="match status" value="1"/>
</dbReference>
<evidence type="ECO:0000256" key="1">
    <source>
        <dbReference type="SAM" id="Phobius"/>
    </source>
</evidence>
<dbReference type="PANTHER" id="PTHR38457">
    <property type="entry name" value="REGULATOR ABRB-RELATED"/>
    <property type="match status" value="1"/>
</dbReference>
<reference evidence="2 3" key="1">
    <citation type="submission" date="2016-10" db="EMBL/GenBank/DDBJ databases">
        <authorList>
            <person name="de Groot N.N."/>
        </authorList>
    </citation>
    <scope>NUCLEOTIDE SEQUENCE [LARGE SCALE GENOMIC DNA]</scope>
    <source>
        <strain evidence="2 3">DSM 2179</strain>
    </source>
</reference>
<dbReference type="STRING" id="84035.SAMN05660742_1116"/>
<dbReference type="AlphaFoldDB" id="A0A1H7ABU0"/>
<dbReference type="GO" id="GO:0016020">
    <property type="term" value="C:membrane"/>
    <property type="evidence" value="ECO:0007669"/>
    <property type="project" value="InterPro"/>
</dbReference>
<dbReference type="Proteomes" id="UP000199662">
    <property type="component" value="Unassembled WGS sequence"/>
</dbReference>
<sequence length="351" mass="37706">MTNICKVLCLGIPVGFFFEFLQVPLPWTLGPIVAVSLYSWKTGQRIYWPLKIRNTALILLGYAMGRPFTIETGHKIIDQLPMMLCATLITVFAGVVIGYITHKKTNISLTTCLLGCVPGGLSQMVVLAGEMDGTDQTAVTIMQTMRMLSVVFVIPFLTMHILHDGNLNMAEAAASMPAVSLTTIFVFSSVAIGGAVLGRIVHLPTAYLLGPILSTGFYILLTGTEAPIVPISYISIAQICVGSYIGASINLAKIKQYHGLLSCLFSGVCVVLLISLLMGYIVGELTGVAFVTAFLSTAPGGLTEMGITALLVGADISTMTAYQLVRLLFIMLAFPYIAKIFVMLFDKKVTV</sequence>
<dbReference type="RefSeq" id="WP_091831780.1">
    <property type="nucleotide sequence ID" value="NZ_FNZK01000011.1"/>
</dbReference>
<feature type="transmembrane region" description="Helical" evidence="1">
    <location>
        <begin position="288"/>
        <end position="312"/>
    </location>
</feature>
<accession>A0A1H7ABU0</accession>
<keyword evidence="1" id="KW-0472">Membrane</keyword>
<evidence type="ECO:0008006" key="4">
    <source>
        <dbReference type="Google" id="ProtNLM"/>
    </source>
</evidence>
<dbReference type="GO" id="GO:0010468">
    <property type="term" value="P:regulation of gene expression"/>
    <property type="evidence" value="ECO:0007669"/>
    <property type="project" value="InterPro"/>
</dbReference>
<evidence type="ECO:0000313" key="2">
    <source>
        <dbReference type="EMBL" id="SEJ58475.1"/>
    </source>
</evidence>
<keyword evidence="1" id="KW-1133">Transmembrane helix</keyword>
<evidence type="ECO:0000313" key="3">
    <source>
        <dbReference type="Proteomes" id="UP000199662"/>
    </source>
</evidence>
<keyword evidence="3" id="KW-1185">Reference proteome</keyword>
<protein>
    <recommendedName>
        <fullName evidence="4">AbrB family transcriptional regulator</fullName>
    </recommendedName>
</protein>
<feature type="transmembrane region" description="Helical" evidence="1">
    <location>
        <begin position="174"/>
        <end position="197"/>
    </location>
</feature>
<keyword evidence="1" id="KW-0812">Transmembrane</keyword>
<feature type="transmembrane region" description="Helical" evidence="1">
    <location>
        <begin position="324"/>
        <end position="345"/>
    </location>
</feature>